<feature type="non-terminal residue" evidence="1">
    <location>
        <position position="71"/>
    </location>
</feature>
<evidence type="ECO:0000313" key="2">
    <source>
        <dbReference type="Proteomes" id="UP000265520"/>
    </source>
</evidence>
<keyword evidence="2" id="KW-1185">Reference proteome</keyword>
<dbReference type="Proteomes" id="UP000265520">
    <property type="component" value="Unassembled WGS sequence"/>
</dbReference>
<name>A0A392UIC4_9FABA</name>
<comment type="caution">
    <text evidence="1">The sequence shown here is derived from an EMBL/GenBank/DDBJ whole genome shotgun (WGS) entry which is preliminary data.</text>
</comment>
<accession>A0A392UIC4</accession>
<organism evidence="1 2">
    <name type="scientific">Trifolium medium</name>
    <dbReference type="NCBI Taxonomy" id="97028"/>
    <lineage>
        <taxon>Eukaryota</taxon>
        <taxon>Viridiplantae</taxon>
        <taxon>Streptophyta</taxon>
        <taxon>Embryophyta</taxon>
        <taxon>Tracheophyta</taxon>
        <taxon>Spermatophyta</taxon>
        <taxon>Magnoliopsida</taxon>
        <taxon>eudicotyledons</taxon>
        <taxon>Gunneridae</taxon>
        <taxon>Pentapetalae</taxon>
        <taxon>rosids</taxon>
        <taxon>fabids</taxon>
        <taxon>Fabales</taxon>
        <taxon>Fabaceae</taxon>
        <taxon>Papilionoideae</taxon>
        <taxon>50 kb inversion clade</taxon>
        <taxon>NPAAA clade</taxon>
        <taxon>Hologalegina</taxon>
        <taxon>IRL clade</taxon>
        <taxon>Trifolieae</taxon>
        <taxon>Trifolium</taxon>
    </lineage>
</organism>
<dbReference type="AlphaFoldDB" id="A0A392UIC4"/>
<dbReference type="EMBL" id="LXQA010835795">
    <property type="protein sequence ID" value="MCI73311.1"/>
    <property type="molecule type" value="Genomic_DNA"/>
</dbReference>
<reference evidence="1 2" key="1">
    <citation type="journal article" date="2018" name="Front. Plant Sci.">
        <title>Red Clover (Trifolium pratense) and Zigzag Clover (T. medium) - A Picture of Genomic Similarities and Differences.</title>
        <authorList>
            <person name="Dluhosova J."/>
            <person name="Istvanek J."/>
            <person name="Nedelnik J."/>
            <person name="Repkova J."/>
        </authorList>
    </citation>
    <scope>NUCLEOTIDE SEQUENCE [LARGE SCALE GENOMIC DNA]</scope>
    <source>
        <strain evidence="2">cv. 10/8</strain>
        <tissue evidence="1">Leaf</tissue>
    </source>
</reference>
<sequence>MSCPVIPGSEYILGARVRVCRSTWGEQLGARSEQDHWLVIPSRIIDSSSLCRAEGDLGQLVAQSRTGAPQV</sequence>
<protein>
    <submittedName>
        <fullName evidence="1">Uncharacterized protein</fullName>
    </submittedName>
</protein>
<proteinExistence type="predicted"/>
<evidence type="ECO:0000313" key="1">
    <source>
        <dbReference type="EMBL" id="MCI73311.1"/>
    </source>
</evidence>